<keyword evidence="5" id="KW-0256">Endoplasmic reticulum</keyword>
<dbReference type="RefSeq" id="XP_062635502.1">
    <property type="nucleotide sequence ID" value="XM_062777742.1"/>
</dbReference>
<evidence type="ECO:0000256" key="5">
    <source>
        <dbReference type="ARBA" id="ARBA00022824"/>
    </source>
</evidence>
<comment type="function">
    <text evidence="8">Component of the signal peptidase complex (SPC) which catalyzes the cleavage of N-terminal signal sequences from nascent proteins as they are translocated into the lumen of the endoplasmic reticulum. Enhances the enzymatic activity of SPC and facilitates the interactions between different components of the translocation site.</text>
</comment>
<dbReference type="GeneID" id="87814355"/>
<keyword evidence="12" id="KW-1185">Reference proteome</keyword>
<evidence type="ECO:0000256" key="8">
    <source>
        <dbReference type="ARBA" id="ARBA00045608"/>
    </source>
</evidence>
<sequence>MPTDTMAAEKITVYNLADLKNTTDDAIPNYLNSIGFTQSHTLTDVRLALGYSAFALAAACFAWDYHFGFESTKYLTAAAVALYTLLNGALTLWVLYAERGTVYVGTSRATGETVRIGTETKKNVPEYFVTVEVTSKDGKKAELKFARSFTEWFDVTGRFVAAPFQTMLVSSVPVIAKADPKRAAAALEGATADATGASEGAAAYSPEVLEMLANADVSVVGSAAEEATGSEAAAGKKGGKRRKA</sequence>
<name>A0AAN6ZLY8_9PEZI</name>
<reference evidence="11" key="2">
    <citation type="submission" date="2023-05" db="EMBL/GenBank/DDBJ databases">
        <authorList>
            <consortium name="Lawrence Berkeley National Laboratory"/>
            <person name="Steindorff A."/>
            <person name="Hensen N."/>
            <person name="Bonometti L."/>
            <person name="Westerberg I."/>
            <person name="Brannstrom I.O."/>
            <person name="Guillou S."/>
            <person name="Cros-Aarteil S."/>
            <person name="Calhoun S."/>
            <person name="Haridas S."/>
            <person name="Kuo A."/>
            <person name="Mondo S."/>
            <person name="Pangilinan J."/>
            <person name="Riley R."/>
            <person name="Labutti K."/>
            <person name="Andreopoulos B."/>
            <person name="Lipzen A."/>
            <person name="Chen C."/>
            <person name="Yanf M."/>
            <person name="Daum C."/>
            <person name="Ng V."/>
            <person name="Clum A."/>
            <person name="Ohm R."/>
            <person name="Martin F."/>
            <person name="Silar P."/>
            <person name="Natvig D."/>
            <person name="Lalanne C."/>
            <person name="Gautier V."/>
            <person name="Ament-Velasquez S.L."/>
            <person name="Kruys A."/>
            <person name="Hutchinson M.I."/>
            <person name="Powell A.J."/>
            <person name="Barry K."/>
            <person name="Miller A.N."/>
            <person name="Grigoriev I.V."/>
            <person name="Debuchy R."/>
            <person name="Gladieux P."/>
            <person name="Thoren M.H."/>
            <person name="Johannesson H."/>
        </authorList>
    </citation>
    <scope>NUCLEOTIDE SEQUENCE</scope>
    <source>
        <strain evidence="11">CBS 141.50</strain>
    </source>
</reference>
<dbReference type="GO" id="GO:0005787">
    <property type="term" value="C:signal peptidase complex"/>
    <property type="evidence" value="ECO:0007669"/>
    <property type="project" value="InterPro"/>
</dbReference>
<dbReference type="Pfam" id="PF06703">
    <property type="entry name" value="SPC25"/>
    <property type="match status" value="1"/>
</dbReference>
<gene>
    <name evidence="11" type="ORF">C8A04DRAFT_13499</name>
</gene>
<feature type="transmembrane region" description="Helical" evidence="10">
    <location>
        <begin position="74"/>
        <end position="96"/>
    </location>
</feature>
<evidence type="ECO:0000313" key="11">
    <source>
        <dbReference type="EMBL" id="KAK4142131.1"/>
    </source>
</evidence>
<dbReference type="Proteomes" id="UP001302676">
    <property type="component" value="Unassembled WGS sequence"/>
</dbReference>
<feature type="region of interest" description="Disordered" evidence="9">
    <location>
        <begin position="224"/>
        <end position="244"/>
    </location>
</feature>
<dbReference type="PANTHER" id="PTHR13085:SF0">
    <property type="entry name" value="SIGNAL PEPTIDASE COMPLEX SUBUNIT 2"/>
    <property type="match status" value="1"/>
</dbReference>
<feature type="transmembrane region" description="Helical" evidence="10">
    <location>
        <begin position="48"/>
        <end position="67"/>
    </location>
</feature>
<protein>
    <recommendedName>
        <fullName evidence="3">Signal peptidase complex subunit 2</fullName>
    </recommendedName>
</protein>
<evidence type="ECO:0000313" key="12">
    <source>
        <dbReference type="Proteomes" id="UP001302676"/>
    </source>
</evidence>
<accession>A0AAN6ZLY8</accession>
<dbReference type="GO" id="GO:0045047">
    <property type="term" value="P:protein targeting to ER"/>
    <property type="evidence" value="ECO:0007669"/>
    <property type="project" value="TreeGrafter"/>
</dbReference>
<dbReference type="InterPro" id="IPR009582">
    <property type="entry name" value="Spc2/SPCS2"/>
</dbReference>
<reference evidence="11" key="1">
    <citation type="journal article" date="2023" name="Mol. Phylogenet. Evol.">
        <title>Genome-scale phylogeny and comparative genomics of the fungal order Sordariales.</title>
        <authorList>
            <person name="Hensen N."/>
            <person name="Bonometti L."/>
            <person name="Westerberg I."/>
            <person name="Brannstrom I.O."/>
            <person name="Guillou S."/>
            <person name="Cros-Aarteil S."/>
            <person name="Calhoun S."/>
            <person name="Haridas S."/>
            <person name="Kuo A."/>
            <person name="Mondo S."/>
            <person name="Pangilinan J."/>
            <person name="Riley R."/>
            <person name="LaButti K."/>
            <person name="Andreopoulos B."/>
            <person name="Lipzen A."/>
            <person name="Chen C."/>
            <person name="Yan M."/>
            <person name="Daum C."/>
            <person name="Ng V."/>
            <person name="Clum A."/>
            <person name="Steindorff A."/>
            <person name="Ohm R.A."/>
            <person name="Martin F."/>
            <person name="Silar P."/>
            <person name="Natvig D.O."/>
            <person name="Lalanne C."/>
            <person name="Gautier V."/>
            <person name="Ament-Velasquez S.L."/>
            <person name="Kruys A."/>
            <person name="Hutchinson M.I."/>
            <person name="Powell A.J."/>
            <person name="Barry K."/>
            <person name="Miller A.N."/>
            <person name="Grigoriev I.V."/>
            <person name="Debuchy R."/>
            <person name="Gladieux P."/>
            <person name="Hiltunen Thoren M."/>
            <person name="Johannesson H."/>
        </authorList>
    </citation>
    <scope>NUCLEOTIDE SEQUENCE</scope>
    <source>
        <strain evidence="11">CBS 141.50</strain>
    </source>
</reference>
<keyword evidence="7 10" id="KW-0472">Membrane</keyword>
<proteinExistence type="inferred from homology"/>
<feature type="compositionally biased region" description="Low complexity" evidence="9">
    <location>
        <begin position="224"/>
        <end position="235"/>
    </location>
</feature>
<comment type="subcellular location">
    <subcellularLocation>
        <location evidence="1">Endoplasmic reticulum membrane</location>
        <topology evidence="1">Multi-pass membrane protein</topology>
    </subcellularLocation>
</comment>
<keyword evidence="6 10" id="KW-1133">Transmembrane helix</keyword>
<dbReference type="GO" id="GO:0006465">
    <property type="term" value="P:signal peptide processing"/>
    <property type="evidence" value="ECO:0007669"/>
    <property type="project" value="InterPro"/>
</dbReference>
<evidence type="ECO:0000256" key="1">
    <source>
        <dbReference type="ARBA" id="ARBA00004477"/>
    </source>
</evidence>
<comment type="similarity">
    <text evidence="2">Belongs to the SPCS2 family.</text>
</comment>
<evidence type="ECO:0000256" key="2">
    <source>
        <dbReference type="ARBA" id="ARBA00007324"/>
    </source>
</evidence>
<evidence type="ECO:0000256" key="3">
    <source>
        <dbReference type="ARBA" id="ARBA00017057"/>
    </source>
</evidence>
<evidence type="ECO:0000256" key="6">
    <source>
        <dbReference type="ARBA" id="ARBA00022989"/>
    </source>
</evidence>
<evidence type="ECO:0000256" key="7">
    <source>
        <dbReference type="ARBA" id="ARBA00023136"/>
    </source>
</evidence>
<keyword evidence="4 10" id="KW-0812">Transmembrane</keyword>
<evidence type="ECO:0000256" key="9">
    <source>
        <dbReference type="SAM" id="MobiDB-lite"/>
    </source>
</evidence>
<dbReference type="EMBL" id="MU853601">
    <property type="protein sequence ID" value="KAK4142131.1"/>
    <property type="molecule type" value="Genomic_DNA"/>
</dbReference>
<organism evidence="11 12">
    <name type="scientific">Dichotomopilus funicola</name>
    <dbReference type="NCBI Taxonomy" id="1934379"/>
    <lineage>
        <taxon>Eukaryota</taxon>
        <taxon>Fungi</taxon>
        <taxon>Dikarya</taxon>
        <taxon>Ascomycota</taxon>
        <taxon>Pezizomycotina</taxon>
        <taxon>Sordariomycetes</taxon>
        <taxon>Sordariomycetidae</taxon>
        <taxon>Sordariales</taxon>
        <taxon>Chaetomiaceae</taxon>
        <taxon>Dichotomopilus</taxon>
    </lineage>
</organism>
<evidence type="ECO:0000256" key="10">
    <source>
        <dbReference type="SAM" id="Phobius"/>
    </source>
</evidence>
<dbReference type="AlphaFoldDB" id="A0AAN6ZLY8"/>
<dbReference type="PANTHER" id="PTHR13085">
    <property type="entry name" value="MICROSOMAL SIGNAL PEPTIDASE 25 KDA SUBUNIT"/>
    <property type="match status" value="1"/>
</dbReference>
<evidence type="ECO:0000256" key="4">
    <source>
        <dbReference type="ARBA" id="ARBA00022692"/>
    </source>
</evidence>
<comment type="caution">
    <text evidence="11">The sequence shown here is derived from an EMBL/GenBank/DDBJ whole genome shotgun (WGS) entry which is preliminary data.</text>
</comment>